<reference evidence="2" key="1">
    <citation type="journal article" date="2019" name="Int. J. Syst. Evol. Microbiol.">
        <title>The Global Catalogue of Microorganisms (GCM) 10K type strain sequencing project: providing services to taxonomists for standard genome sequencing and annotation.</title>
        <authorList>
            <consortium name="The Broad Institute Genomics Platform"/>
            <consortium name="The Broad Institute Genome Sequencing Center for Infectious Disease"/>
            <person name="Wu L."/>
            <person name="Ma J."/>
        </authorList>
    </citation>
    <scope>NUCLEOTIDE SEQUENCE [LARGE SCALE GENOMIC DNA]</scope>
    <source>
        <strain evidence="2">CCM 8933</strain>
    </source>
</reference>
<accession>A0ABW1RYP3</accession>
<name>A0ABW1RYP3_9LACO</name>
<dbReference type="Proteomes" id="UP001596282">
    <property type="component" value="Unassembled WGS sequence"/>
</dbReference>
<proteinExistence type="predicted"/>
<sequence>MYEIPQDLVAAQAVATKRQLPLNDAIRLGLQNWIQELLAEGFEGNYYTAKLQSDQLVILDITGNVALTTTTLTGDQGVAQFKADAHEALLTVQN</sequence>
<protein>
    <submittedName>
        <fullName evidence="1">Uncharacterized protein</fullName>
    </submittedName>
</protein>
<dbReference type="RefSeq" id="WP_137629453.1">
    <property type="nucleotide sequence ID" value="NZ_BJDJ01000023.1"/>
</dbReference>
<comment type="caution">
    <text evidence="1">The sequence shown here is derived from an EMBL/GenBank/DDBJ whole genome shotgun (WGS) entry which is preliminary data.</text>
</comment>
<evidence type="ECO:0000313" key="1">
    <source>
        <dbReference type="EMBL" id="MFC6180563.1"/>
    </source>
</evidence>
<gene>
    <name evidence="1" type="ORF">ACFP5Y_04925</name>
</gene>
<evidence type="ECO:0000313" key="2">
    <source>
        <dbReference type="Proteomes" id="UP001596282"/>
    </source>
</evidence>
<keyword evidence="2" id="KW-1185">Reference proteome</keyword>
<dbReference type="EMBL" id="JBHSSC010000013">
    <property type="protein sequence ID" value="MFC6180563.1"/>
    <property type="molecule type" value="Genomic_DNA"/>
</dbReference>
<organism evidence="1 2">
    <name type="scientific">Lactiplantibacillus daowaiensis</name>
    <dbReference type="NCBI Taxonomy" id="2559918"/>
    <lineage>
        <taxon>Bacteria</taxon>
        <taxon>Bacillati</taxon>
        <taxon>Bacillota</taxon>
        <taxon>Bacilli</taxon>
        <taxon>Lactobacillales</taxon>
        <taxon>Lactobacillaceae</taxon>
        <taxon>Lactiplantibacillus</taxon>
    </lineage>
</organism>